<comment type="caution">
    <text evidence="2">The sequence shown here is derived from an EMBL/GenBank/DDBJ whole genome shotgun (WGS) entry which is preliminary data.</text>
</comment>
<gene>
    <name evidence="2" type="ORF">GCM10010389_24480</name>
</gene>
<dbReference type="Proteomes" id="UP000623010">
    <property type="component" value="Unassembled WGS sequence"/>
</dbReference>
<feature type="compositionally biased region" description="Basic and acidic residues" evidence="1">
    <location>
        <begin position="1"/>
        <end position="25"/>
    </location>
</feature>
<dbReference type="AlphaFoldDB" id="A0A918R3E6"/>
<accession>A0A918R3E6</accession>
<evidence type="ECO:0000256" key="1">
    <source>
        <dbReference type="SAM" id="MobiDB-lite"/>
    </source>
</evidence>
<reference evidence="2" key="2">
    <citation type="submission" date="2020-09" db="EMBL/GenBank/DDBJ databases">
        <authorList>
            <person name="Sun Q."/>
            <person name="Ohkuma M."/>
        </authorList>
    </citation>
    <scope>NUCLEOTIDE SEQUENCE</scope>
    <source>
        <strain evidence="2">JCM 5016</strain>
    </source>
</reference>
<keyword evidence="3" id="KW-1185">Reference proteome</keyword>
<reference evidence="2" key="1">
    <citation type="journal article" date="2014" name="Int. J. Syst. Evol. Microbiol.">
        <title>Complete genome sequence of Corynebacterium casei LMG S-19264T (=DSM 44701T), isolated from a smear-ripened cheese.</title>
        <authorList>
            <consortium name="US DOE Joint Genome Institute (JGI-PGF)"/>
            <person name="Walter F."/>
            <person name="Albersmeier A."/>
            <person name="Kalinowski J."/>
            <person name="Ruckert C."/>
        </authorList>
    </citation>
    <scope>NUCLEOTIDE SEQUENCE</scope>
    <source>
        <strain evidence="2">JCM 5016</strain>
    </source>
</reference>
<dbReference type="EMBL" id="BMWH01000007">
    <property type="protein sequence ID" value="GGZ85327.1"/>
    <property type="molecule type" value="Genomic_DNA"/>
</dbReference>
<evidence type="ECO:0000313" key="3">
    <source>
        <dbReference type="Proteomes" id="UP000623010"/>
    </source>
</evidence>
<proteinExistence type="predicted"/>
<name>A0A918R3E6_9ACTN</name>
<evidence type="ECO:0000313" key="2">
    <source>
        <dbReference type="EMBL" id="GGZ85327.1"/>
    </source>
</evidence>
<feature type="compositionally biased region" description="Polar residues" evidence="1">
    <location>
        <begin position="65"/>
        <end position="78"/>
    </location>
</feature>
<feature type="region of interest" description="Disordered" evidence="1">
    <location>
        <begin position="1"/>
        <end position="95"/>
    </location>
</feature>
<protein>
    <submittedName>
        <fullName evidence="2">Uncharacterized protein</fullName>
    </submittedName>
</protein>
<sequence>MREQQEQHARAEREGGGERAERAGQHLDQVVHTAVPEPGEDPGGDVQKAHQGARPADERGDGLGTRSSQRAPRTSGSAWNRFRHFPICPDRHRIP</sequence>
<organism evidence="2 3">
    <name type="scientific">Streptomyces echinoruber</name>
    <dbReference type="NCBI Taxonomy" id="68898"/>
    <lineage>
        <taxon>Bacteria</taxon>
        <taxon>Bacillati</taxon>
        <taxon>Actinomycetota</taxon>
        <taxon>Actinomycetes</taxon>
        <taxon>Kitasatosporales</taxon>
        <taxon>Streptomycetaceae</taxon>
        <taxon>Streptomyces</taxon>
    </lineage>
</organism>